<feature type="compositionally biased region" description="Polar residues" evidence="1">
    <location>
        <begin position="77"/>
        <end position="109"/>
    </location>
</feature>
<reference evidence="3" key="1">
    <citation type="submission" date="2017-01" db="EMBL/GenBank/DDBJ databases">
        <authorList>
            <person name="Wang Y."/>
            <person name="White M."/>
            <person name="Kvist S."/>
            <person name="Moncalvo J.-M."/>
        </authorList>
    </citation>
    <scope>NUCLEOTIDE SEQUENCE [LARGE SCALE GENOMIC DNA]</scope>
    <source>
        <strain evidence="3">ID-206-W2</strain>
    </source>
</reference>
<feature type="compositionally biased region" description="Polar residues" evidence="1">
    <location>
        <begin position="45"/>
        <end position="67"/>
    </location>
</feature>
<protein>
    <submittedName>
        <fullName evidence="2">Uncharacterized protein</fullName>
    </submittedName>
</protein>
<sequence length="325" mass="36228">MKKKPSSANDARLLLRQAKQLRKTKIEQNEAQKSVFKIPEKKNRAQPTSTANPISNSLKNSFNSTHSGLEDNDTRSTETSSLSKRQKIGTNFTSSTDPKSFQTENLSNELSDRNLEASSISEPTSSIPSIEPNLIQEDIPIQIPFSVQDLDGSITSIDHSSNTKKRPLDTIEIESQVTEPDDIDNKLMLLKSEISDLSSSSANTGSKNKLKSKKLDLTAEEREIYEKEKKKDAESEFYNSRLQNLKLMKSAIQEFSSLKKAHDSPPNNHTSTDSSKTPSDLSISSQNAKMSAINDKIVNKNISDDDISFSSSDSDDMNFIMDWRS</sequence>
<evidence type="ECO:0000313" key="2">
    <source>
        <dbReference type="EMBL" id="OMJ20157.1"/>
    </source>
</evidence>
<proteinExistence type="predicted"/>
<comment type="caution">
    <text evidence="2">The sequence shown here is derived from an EMBL/GenBank/DDBJ whole genome shotgun (WGS) entry which is preliminary data.</text>
</comment>
<dbReference type="OrthoDB" id="5732918at2759"/>
<gene>
    <name evidence="2" type="ORF">AYI69_g6328</name>
</gene>
<accession>A0A1R1XZQ4</accession>
<dbReference type="AlphaFoldDB" id="A0A1R1XZQ4"/>
<feature type="region of interest" description="Disordered" evidence="1">
    <location>
        <begin position="257"/>
        <end position="288"/>
    </location>
</feature>
<feature type="compositionally biased region" description="Polar residues" evidence="1">
    <location>
        <begin position="265"/>
        <end position="288"/>
    </location>
</feature>
<dbReference type="Proteomes" id="UP000187429">
    <property type="component" value="Unassembled WGS sequence"/>
</dbReference>
<dbReference type="EMBL" id="LSSM01002834">
    <property type="protein sequence ID" value="OMJ20157.1"/>
    <property type="molecule type" value="Genomic_DNA"/>
</dbReference>
<name>A0A1R1XZQ4_9FUNG</name>
<feature type="region of interest" description="Disordered" evidence="1">
    <location>
        <begin position="1"/>
        <end position="130"/>
    </location>
</feature>
<feature type="compositionally biased region" description="Low complexity" evidence="1">
    <location>
        <begin position="116"/>
        <end position="130"/>
    </location>
</feature>
<organism evidence="2 3">
    <name type="scientific">Smittium culicis</name>
    <dbReference type="NCBI Taxonomy" id="133412"/>
    <lineage>
        <taxon>Eukaryota</taxon>
        <taxon>Fungi</taxon>
        <taxon>Fungi incertae sedis</taxon>
        <taxon>Zoopagomycota</taxon>
        <taxon>Kickxellomycotina</taxon>
        <taxon>Harpellomycetes</taxon>
        <taxon>Harpellales</taxon>
        <taxon>Legeriomycetaceae</taxon>
        <taxon>Smittium</taxon>
    </lineage>
</organism>
<keyword evidence="3" id="KW-1185">Reference proteome</keyword>
<evidence type="ECO:0000256" key="1">
    <source>
        <dbReference type="SAM" id="MobiDB-lite"/>
    </source>
</evidence>
<evidence type="ECO:0000313" key="3">
    <source>
        <dbReference type="Proteomes" id="UP000187429"/>
    </source>
</evidence>